<keyword evidence="2" id="KW-1003">Cell membrane</keyword>
<evidence type="ECO:0000256" key="4">
    <source>
        <dbReference type="ARBA" id="ARBA00022989"/>
    </source>
</evidence>
<evidence type="ECO:0000256" key="6">
    <source>
        <dbReference type="SAM" id="MobiDB-lite"/>
    </source>
</evidence>
<dbReference type="AlphaFoldDB" id="A0A546XB10"/>
<evidence type="ECO:0000313" key="9">
    <source>
        <dbReference type="EMBL" id="TRA97923.1"/>
    </source>
</evidence>
<feature type="transmembrane region" description="Helical" evidence="7">
    <location>
        <begin position="402"/>
        <end position="433"/>
    </location>
</feature>
<dbReference type="PANTHER" id="PTHR43738">
    <property type="entry name" value="ABC TRANSPORTER, MEMBRANE PROTEIN"/>
    <property type="match status" value="1"/>
</dbReference>
<keyword evidence="3 7" id="KW-0812">Transmembrane</keyword>
<feature type="transmembrane region" description="Helical" evidence="7">
    <location>
        <begin position="12"/>
        <end position="35"/>
    </location>
</feature>
<feature type="region of interest" description="Disordered" evidence="6">
    <location>
        <begin position="201"/>
        <end position="256"/>
    </location>
</feature>
<dbReference type="GO" id="GO:0005886">
    <property type="term" value="C:plasma membrane"/>
    <property type="evidence" value="ECO:0007669"/>
    <property type="project" value="UniProtKB-SubCell"/>
</dbReference>
<evidence type="ECO:0000256" key="3">
    <source>
        <dbReference type="ARBA" id="ARBA00022692"/>
    </source>
</evidence>
<dbReference type="RefSeq" id="WP_142842957.1">
    <property type="nucleotide sequence ID" value="NZ_JAPZAC010000009.1"/>
</dbReference>
<evidence type="ECO:0000256" key="5">
    <source>
        <dbReference type="ARBA" id="ARBA00023136"/>
    </source>
</evidence>
<feature type="transmembrane region" description="Helical" evidence="7">
    <location>
        <begin position="453"/>
        <end position="475"/>
    </location>
</feature>
<dbReference type="Proteomes" id="UP000315434">
    <property type="component" value="Unassembled WGS sequence"/>
</dbReference>
<dbReference type="PANTHER" id="PTHR43738:SF2">
    <property type="entry name" value="ABC TRANSPORTER PERMEASE"/>
    <property type="match status" value="1"/>
</dbReference>
<dbReference type="Pfam" id="PF02687">
    <property type="entry name" value="FtsX"/>
    <property type="match status" value="1"/>
</dbReference>
<sequence>MIGFILADLRRLWLGGAVVVLLVALATALGVAVTLQERSLRLGSARAADKFDLVVGAAGSETQLILSSIFLQAAPLPLVDGTVLTRLAADPRVAWAAPVGFGDSFAGYPIVGTTTSLVSNTTPGFAEGRMFALEGEALLGAAVNLSVGAEIKPMHGTAETGGRTHTEIAYKAVGKLQPTGTPWDRAILVPIQAVWHVHGLGQEHGHDHDEGEQENHGESHGEGHAAARDEGHHEDGHDHAHEGGAHHGDGNSHVEGEAGHADAIIQIGTPQEPKAALVPGASPGHAESDHHGSIDPDAPIVETFGENMPGLPAILVKPKTIADAYRLRQEYRSGNTLGVFPGEVLTGLYATLGDAKMVLGAVAAGSQGLVAAALMLVTVIHVGQRRRQIGALRAFGAPRGSVFAIVWLELFFLVALGVGIGFLLGLGAAHIGAQLFTAKSGVILPVGFTREDLRLALFLLGFAAVLAAIPALLAYRQSPAAALRA</sequence>
<name>A0A546XB10_RHIRH</name>
<comment type="caution">
    <text evidence="9">The sequence shown here is derived from an EMBL/GenBank/DDBJ whole genome shotgun (WGS) entry which is preliminary data.</text>
</comment>
<dbReference type="InterPro" id="IPR051125">
    <property type="entry name" value="ABC-4/HrtB_transporter"/>
</dbReference>
<evidence type="ECO:0000256" key="2">
    <source>
        <dbReference type="ARBA" id="ARBA00022475"/>
    </source>
</evidence>
<accession>A0A546XB10</accession>
<feature type="domain" description="ABC3 transporter permease C-terminal" evidence="8">
    <location>
        <begin position="369"/>
        <end position="476"/>
    </location>
</feature>
<organism evidence="9 10">
    <name type="scientific">Rhizobium rhizogenes</name>
    <name type="common">Agrobacterium rhizogenes</name>
    <dbReference type="NCBI Taxonomy" id="359"/>
    <lineage>
        <taxon>Bacteria</taxon>
        <taxon>Pseudomonadati</taxon>
        <taxon>Pseudomonadota</taxon>
        <taxon>Alphaproteobacteria</taxon>
        <taxon>Hyphomicrobiales</taxon>
        <taxon>Rhizobiaceae</taxon>
        <taxon>Rhizobium/Agrobacterium group</taxon>
        <taxon>Rhizobium</taxon>
    </lineage>
</organism>
<feature type="region of interest" description="Disordered" evidence="6">
    <location>
        <begin position="273"/>
        <end position="297"/>
    </location>
</feature>
<evidence type="ECO:0000313" key="10">
    <source>
        <dbReference type="Proteomes" id="UP000315434"/>
    </source>
</evidence>
<comment type="subcellular location">
    <subcellularLocation>
        <location evidence="1">Cell membrane</location>
        <topology evidence="1">Multi-pass membrane protein</topology>
    </subcellularLocation>
</comment>
<evidence type="ECO:0000256" key="7">
    <source>
        <dbReference type="SAM" id="Phobius"/>
    </source>
</evidence>
<evidence type="ECO:0000256" key="1">
    <source>
        <dbReference type="ARBA" id="ARBA00004651"/>
    </source>
</evidence>
<dbReference type="OrthoDB" id="9784014at2"/>
<keyword evidence="4 7" id="KW-1133">Transmembrane helix</keyword>
<dbReference type="InterPro" id="IPR003838">
    <property type="entry name" value="ABC3_permease_C"/>
</dbReference>
<feature type="transmembrane region" description="Helical" evidence="7">
    <location>
        <begin position="358"/>
        <end position="382"/>
    </location>
</feature>
<reference evidence="9 10" key="1">
    <citation type="journal article" date="2019" name="Appl. Microbiol. Biotechnol.">
        <title>Differential efficiency of wild type rhizogenic strains for rol gene transformation of plants.</title>
        <authorList>
            <person name="Desmet S."/>
            <person name="De Keyser E."/>
            <person name="Van Vaerenbergh J."/>
            <person name="Baeyen S."/>
            <person name="Van Huylenbroeck J."/>
            <person name="Geelen D."/>
            <person name="Dhooghe E."/>
        </authorList>
    </citation>
    <scope>NUCLEOTIDE SEQUENCE [LARGE SCALE GENOMIC DNA]</scope>
    <source>
        <strain evidence="9 10">GBBC3284</strain>
    </source>
</reference>
<protein>
    <submittedName>
        <fullName evidence="9">FtsX-like permease family protein</fullName>
    </submittedName>
</protein>
<keyword evidence="5 7" id="KW-0472">Membrane</keyword>
<proteinExistence type="predicted"/>
<evidence type="ECO:0000259" key="8">
    <source>
        <dbReference type="Pfam" id="PF02687"/>
    </source>
</evidence>
<gene>
    <name evidence="9" type="ORF">EXN68_22560</name>
</gene>
<dbReference type="EMBL" id="SGNY01000009">
    <property type="protein sequence ID" value="TRA97923.1"/>
    <property type="molecule type" value="Genomic_DNA"/>
</dbReference>